<dbReference type="PROSITE" id="PS00055">
    <property type="entry name" value="RIBOSOMAL_S12"/>
    <property type="match status" value="1"/>
</dbReference>
<dbReference type="FunFam" id="2.40.50.140:FF:000115">
    <property type="entry name" value="28S ribosomal protein S12, mitochondrial"/>
    <property type="match status" value="1"/>
</dbReference>
<dbReference type="GO" id="GO:0005739">
    <property type="term" value="C:mitochondrion"/>
    <property type="evidence" value="ECO:0007669"/>
    <property type="project" value="UniProtKB-SubCell"/>
</dbReference>
<dbReference type="HOGENOM" id="CLU_104295_3_1_1"/>
<dbReference type="GO" id="GO:0003735">
    <property type="term" value="F:structural constituent of ribosome"/>
    <property type="evidence" value="ECO:0007669"/>
    <property type="project" value="InterPro"/>
</dbReference>
<protein>
    <recommendedName>
        <fullName evidence="7">Small ribosomal subunit protein uS12m</fullName>
    </recommendedName>
    <alternativeName>
        <fullName evidence="8">28S ribosomal protein S12, mitochondrial</fullName>
    </alternativeName>
</protein>
<sequence>MSSLLRTFCKLSNQIFTPNMNTGKTMSTITSVLPRSFDSNIMRGHFNSTWFNQSLRNLNMSCQNFAMKKRVHRMLTFEELDQRMMKYGDGKYYLKPKRKSKMDGKPQMKGVVLKLMVKKPKKPNSANRRCCKLRLSNGKEVTAYIPGEGHNLQQHNVVLVRGGKRQDLIGVHYRVIRGKLDCGPVIKPVS</sequence>
<keyword evidence="3" id="KW-0809">Transit peptide</keyword>
<comment type="similarity">
    <text evidence="2">Belongs to the universal ribosomal protein uS12 family.</text>
</comment>
<dbReference type="GO" id="GO:0006412">
    <property type="term" value="P:translation"/>
    <property type="evidence" value="ECO:0007669"/>
    <property type="project" value="InterPro"/>
</dbReference>
<dbReference type="STRING" id="51511.ENSCSAVP00000014989"/>
<evidence type="ECO:0000256" key="3">
    <source>
        <dbReference type="ARBA" id="ARBA00022946"/>
    </source>
</evidence>
<dbReference type="CDD" id="cd03368">
    <property type="entry name" value="Ribosomal_S12"/>
    <property type="match status" value="1"/>
</dbReference>
<dbReference type="FunCoup" id="H2ZBM4">
    <property type="interactions" value="2"/>
</dbReference>
<comment type="subcellular location">
    <subcellularLocation>
        <location evidence="1">Mitochondrion</location>
    </subcellularLocation>
</comment>
<accession>H2ZBM4</accession>
<dbReference type="PRINTS" id="PR01034">
    <property type="entry name" value="RIBOSOMALS12"/>
</dbReference>
<dbReference type="OMA" id="ANRRCCK"/>
<evidence type="ECO:0000256" key="5">
    <source>
        <dbReference type="ARBA" id="ARBA00023128"/>
    </source>
</evidence>
<reference evidence="9" key="2">
    <citation type="submission" date="2025-08" db="UniProtKB">
        <authorList>
            <consortium name="Ensembl"/>
        </authorList>
    </citation>
    <scope>IDENTIFICATION</scope>
</reference>
<evidence type="ECO:0000256" key="4">
    <source>
        <dbReference type="ARBA" id="ARBA00022980"/>
    </source>
</evidence>
<proteinExistence type="inferred from homology"/>
<dbReference type="Proteomes" id="UP000007875">
    <property type="component" value="Unassembled WGS sequence"/>
</dbReference>
<evidence type="ECO:0000313" key="10">
    <source>
        <dbReference type="Proteomes" id="UP000007875"/>
    </source>
</evidence>
<dbReference type="Gene3D" id="2.40.50.140">
    <property type="entry name" value="Nucleic acid-binding proteins"/>
    <property type="match status" value="1"/>
</dbReference>
<evidence type="ECO:0000256" key="6">
    <source>
        <dbReference type="ARBA" id="ARBA00023274"/>
    </source>
</evidence>
<dbReference type="SUPFAM" id="SSF50249">
    <property type="entry name" value="Nucleic acid-binding proteins"/>
    <property type="match status" value="1"/>
</dbReference>
<keyword evidence="4" id="KW-0689">Ribosomal protein</keyword>
<keyword evidence="10" id="KW-1185">Reference proteome</keyword>
<dbReference type="GO" id="GO:0015935">
    <property type="term" value="C:small ribosomal subunit"/>
    <property type="evidence" value="ECO:0007669"/>
    <property type="project" value="InterPro"/>
</dbReference>
<evidence type="ECO:0000313" key="9">
    <source>
        <dbReference type="Ensembl" id="ENSCSAVP00000014989.1"/>
    </source>
</evidence>
<keyword evidence="5" id="KW-0496">Mitochondrion</keyword>
<organism evidence="9 10">
    <name type="scientific">Ciona savignyi</name>
    <name type="common">Pacific transparent sea squirt</name>
    <dbReference type="NCBI Taxonomy" id="51511"/>
    <lineage>
        <taxon>Eukaryota</taxon>
        <taxon>Metazoa</taxon>
        <taxon>Chordata</taxon>
        <taxon>Tunicata</taxon>
        <taxon>Ascidiacea</taxon>
        <taxon>Phlebobranchia</taxon>
        <taxon>Cionidae</taxon>
        <taxon>Ciona</taxon>
    </lineage>
</organism>
<evidence type="ECO:0000256" key="1">
    <source>
        <dbReference type="ARBA" id="ARBA00004173"/>
    </source>
</evidence>
<dbReference type="InterPro" id="IPR005679">
    <property type="entry name" value="Ribosomal_uS12_bac"/>
</dbReference>
<name>H2ZBM4_CIOSA</name>
<evidence type="ECO:0000256" key="2">
    <source>
        <dbReference type="ARBA" id="ARBA00005657"/>
    </source>
</evidence>
<dbReference type="AlphaFoldDB" id="H2ZBM4"/>
<dbReference type="Pfam" id="PF00164">
    <property type="entry name" value="Ribosom_S12_S23"/>
    <property type="match status" value="1"/>
</dbReference>
<dbReference type="eggNOG" id="KOG1750">
    <property type="taxonomic scope" value="Eukaryota"/>
</dbReference>
<dbReference type="InterPro" id="IPR012340">
    <property type="entry name" value="NA-bd_OB-fold"/>
</dbReference>
<evidence type="ECO:0000256" key="8">
    <source>
        <dbReference type="ARBA" id="ARBA00083933"/>
    </source>
</evidence>
<reference evidence="9" key="3">
    <citation type="submission" date="2025-09" db="UniProtKB">
        <authorList>
            <consortium name="Ensembl"/>
        </authorList>
    </citation>
    <scope>IDENTIFICATION</scope>
</reference>
<keyword evidence="6" id="KW-0687">Ribonucleoprotein</keyword>
<evidence type="ECO:0000256" key="7">
    <source>
        <dbReference type="ARBA" id="ARBA00035248"/>
    </source>
</evidence>
<dbReference type="Ensembl" id="ENSCSAVT00000015163.1">
    <property type="protein sequence ID" value="ENSCSAVP00000014989.1"/>
    <property type="gene ID" value="ENSCSAVG00000008777.1"/>
</dbReference>
<dbReference type="InterPro" id="IPR006032">
    <property type="entry name" value="Ribosomal_uS12"/>
</dbReference>
<dbReference type="NCBIfam" id="TIGR00981">
    <property type="entry name" value="rpsL_bact"/>
    <property type="match status" value="1"/>
</dbReference>
<dbReference type="InParanoid" id="H2ZBM4"/>
<reference evidence="10" key="1">
    <citation type="submission" date="2003-08" db="EMBL/GenBank/DDBJ databases">
        <authorList>
            <person name="Birren B."/>
            <person name="Nusbaum C."/>
            <person name="Abebe A."/>
            <person name="Abouelleil A."/>
            <person name="Adekoya E."/>
            <person name="Ait-zahra M."/>
            <person name="Allen N."/>
            <person name="Allen T."/>
            <person name="An P."/>
            <person name="Anderson M."/>
            <person name="Anderson S."/>
            <person name="Arachchi H."/>
            <person name="Armbruster J."/>
            <person name="Bachantsang P."/>
            <person name="Baldwin J."/>
            <person name="Barry A."/>
            <person name="Bayul T."/>
            <person name="Blitshsteyn B."/>
            <person name="Bloom T."/>
            <person name="Blye J."/>
            <person name="Boguslavskiy L."/>
            <person name="Borowsky M."/>
            <person name="Boukhgalter B."/>
            <person name="Brunache A."/>
            <person name="Butler J."/>
            <person name="Calixte N."/>
            <person name="Calvo S."/>
            <person name="Camarata J."/>
            <person name="Campo K."/>
            <person name="Chang J."/>
            <person name="Cheshatsang Y."/>
            <person name="Citroen M."/>
            <person name="Collymore A."/>
            <person name="Considine T."/>
            <person name="Cook A."/>
            <person name="Cooke P."/>
            <person name="Corum B."/>
            <person name="Cuomo C."/>
            <person name="David R."/>
            <person name="Dawoe T."/>
            <person name="Degray S."/>
            <person name="Dodge S."/>
            <person name="Dooley K."/>
            <person name="Dorje P."/>
            <person name="Dorjee K."/>
            <person name="Dorris L."/>
            <person name="Duffey N."/>
            <person name="Dupes A."/>
            <person name="Elkins T."/>
            <person name="Engels R."/>
            <person name="Erickson J."/>
            <person name="Farina A."/>
            <person name="Faro S."/>
            <person name="Ferreira P."/>
            <person name="Fischer H."/>
            <person name="Fitzgerald M."/>
            <person name="Foley K."/>
            <person name="Gage D."/>
            <person name="Galagan J."/>
            <person name="Gearin G."/>
            <person name="Gnerre S."/>
            <person name="Gnirke A."/>
            <person name="Goyette A."/>
            <person name="Graham J."/>
            <person name="Grandbois E."/>
            <person name="Gyaltsen K."/>
            <person name="Hafez N."/>
            <person name="Hagopian D."/>
            <person name="Hagos B."/>
            <person name="Hall J."/>
            <person name="Hatcher B."/>
            <person name="Heller A."/>
            <person name="Higgins H."/>
            <person name="Honan T."/>
            <person name="Horn A."/>
            <person name="Houde N."/>
            <person name="Hughes L."/>
            <person name="Hulme W."/>
            <person name="Husby E."/>
            <person name="Iliev I."/>
            <person name="Jaffe D."/>
            <person name="Jones C."/>
            <person name="Kamal M."/>
            <person name="Kamat A."/>
            <person name="Kamvysselis M."/>
            <person name="Karlsson E."/>
            <person name="Kells C."/>
            <person name="Kieu A."/>
            <person name="Kisner P."/>
            <person name="Kodira C."/>
            <person name="Kulbokas E."/>
            <person name="Labutti K."/>
            <person name="Lama D."/>
            <person name="Landers T."/>
            <person name="Leger J."/>
            <person name="Levine S."/>
            <person name="Lewis D."/>
            <person name="Lewis T."/>
            <person name="Lindblad-toh K."/>
            <person name="Liu X."/>
            <person name="Lokyitsang T."/>
            <person name="Lokyitsang Y."/>
            <person name="Lucien O."/>
            <person name="Lui A."/>
            <person name="Ma L.J."/>
            <person name="Mabbitt R."/>
            <person name="Macdonald J."/>
            <person name="Maclean C."/>
            <person name="Major J."/>
            <person name="Manning J."/>
            <person name="Marabella R."/>
            <person name="Maru K."/>
            <person name="Matthews C."/>
            <person name="Mauceli E."/>
            <person name="Mccarthy M."/>
            <person name="Mcdonough S."/>
            <person name="Mcghee T."/>
            <person name="Meldrim J."/>
            <person name="Meneus L."/>
            <person name="Mesirov J."/>
            <person name="Mihalev A."/>
            <person name="Mihova T."/>
            <person name="Mikkelsen T."/>
            <person name="Mlenga V."/>
            <person name="Moru K."/>
            <person name="Mozes J."/>
            <person name="Mulrain L."/>
            <person name="Munson G."/>
            <person name="Naylor J."/>
            <person name="Newes C."/>
            <person name="Nguyen C."/>
            <person name="Nguyen N."/>
            <person name="Nguyen T."/>
            <person name="Nicol R."/>
            <person name="Nielsen C."/>
            <person name="Nizzari M."/>
            <person name="Norbu C."/>
            <person name="Norbu N."/>
            <person name="O'donnell P."/>
            <person name="Okoawo O."/>
            <person name="O'leary S."/>
            <person name="Omotosho B."/>
            <person name="O'neill K."/>
            <person name="Osman S."/>
            <person name="Parker S."/>
            <person name="Perrin D."/>
            <person name="Phunkhang P."/>
            <person name="Piqani B."/>
            <person name="Purcell S."/>
            <person name="Rachupka T."/>
            <person name="Ramasamy U."/>
            <person name="Rameau R."/>
            <person name="Ray V."/>
            <person name="Raymond C."/>
            <person name="Retta R."/>
            <person name="Richardson S."/>
            <person name="Rise C."/>
            <person name="Rodriguez J."/>
            <person name="Rogers J."/>
            <person name="Rogov P."/>
            <person name="Rutman M."/>
            <person name="Schupbach R."/>
            <person name="Seaman C."/>
            <person name="Settipalli S."/>
            <person name="Sharpe T."/>
            <person name="Sheridan J."/>
            <person name="Sherpa N."/>
            <person name="Shi J."/>
            <person name="Smirnov S."/>
            <person name="Smith C."/>
            <person name="Sougnez C."/>
            <person name="Spencer B."/>
            <person name="Stalker J."/>
            <person name="Stange-thomann N."/>
            <person name="Stavropoulos S."/>
            <person name="Stetson K."/>
            <person name="Stone C."/>
            <person name="Stone S."/>
            <person name="Stubbs M."/>
            <person name="Talamas J."/>
            <person name="Tchuinga P."/>
            <person name="Tenzing P."/>
            <person name="Tesfaye S."/>
            <person name="Theodore J."/>
            <person name="Thoulutsang Y."/>
            <person name="Topham K."/>
            <person name="Towey S."/>
            <person name="Tsamla T."/>
            <person name="Tsomo N."/>
            <person name="Vallee D."/>
            <person name="Vassiliev H."/>
            <person name="Venkataraman V."/>
            <person name="Vinson J."/>
            <person name="Vo A."/>
            <person name="Wade C."/>
            <person name="Wang S."/>
            <person name="Wangchuk T."/>
            <person name="Wangdi T."/>
            <person name="Whittaker C."/>
            <person name="Wilkinson J."/>
            <person name="Wu Y."/>
            <person name="Wyman D."/>
            <person name="Yadav S."/>
            <person name="Yang S."/>
            <person name="Yang X."/>
            <person name="Yeager S."/>
            <person name="Yee E."/>
            <person name="Young G."/>
            <person name="Zainoun J."/>
            <person name="Zembeck L."/>
            <person name="Zimmer A."/>
            <person name="Zody M."/>
            <person name="Lander E."/>
        </authorList>
    </citation>
    <scope>NUCLEOTIDE SEQUENCE [LARGE SCALE GENOMIC DNA]</scope>
</reference>
<dbReference type="PANTHER" id="PTHR11652">
    <property type="entry name" value="30S RIBOSOMAL PROTEIN S12 FAMILY MEMBER"/>
    <property type="match status" value="1"/>
</dbReference>
<dbReference type="GeneTree" id="ENSGT00550000075103"/>